<proteinExistence type="inferred from homology"/>
<name>A0ABQ9K834_HEVBR</name>
<evidence type="ECO:0000313" key="2">
    <source>
        <dbReference type="EMBL" id="KAJ9128844.1"/>
    </source>
</evidence>
<reference evidence="2 3" key="1">
    <citation type="journal article" date="2023" name="Plant Biotechnol. J.">
        <title>Chromosome-level wild Hevea brasiliensis genome provides new tools for genomic-assisted breeding and valuable loci to elevate rubber yield.</title>
        <authorList>
            <person name="Cheng H."/>
            <person name="Song X."/>
            <person name="Hu Y."/>
            <person name="Wu T."/>
            <person name="Yang Q."/>
            <person name="An Z."/>
            <person name="Feng S."/>
            <person name="Deng Z."/>
            <person name="Wu W."/>
            <person name="Zeng X."/>
            <person name="Tu M."/>
            <person name="Wang X."/>
            <person name="Huang H."/>
        </authorList>
    </citation>
    <scope>NUCLEOTIDE SEQUENCE [LARGE SCALE GENOMIC DNA]</scope>
    <source>
        <strain evidence="2">MT/VB/25A 57/8</strain>
    </source>
</reference>
<gene>
    <name evidence="2" type="ORF">P3X46_034421</name>
</gene>
<dbReference type="PRINTS" id="PR01100">
    <property type="entry name" value="SHIKIMTKNASE"/>
</dbReference>
<keyword evidence="3" id="KW-1185">Reference proteome</keyword>
<sequence length="318" mass="34925">MKISFLTEVRNWATNPSMEITATLLPTIYSSIFPNPQFSSRLLHIHARSSRSLSTIVKHKLRFQRPSVFTASRTSFPKSLATTCSLSNEATTSVSKVAVDEPSLTVKKKAADISSDLKGTSIFLVGMKSSMKTSLGKLLADALRYYYFDSDSLVEEAAGGASAAKSFRETDEKGFRESETEVLKQLSSMGRLVVCAGDGGVQSSTNLALLRHGISLWVDVPLDMVAREMSEDNIQLPASEMVSGDHLEVLTQLVATYEEMRGGYATADATISLQKVASMLGYDELYSVTTEDMTLEVLKEIEKLTRVKKMMEEAARPF</sequence>
<accession>A0ABQ9K834</accession>
<comment type="caution">
    <text evidence="2">The sequence shown here is derived from an EMBL/GenBank/DDBJ whole genome shotgun (WGS) entry which is preliminary data.</text>
</comment>
<dbReference type="Pfam" id="PF01202">
    <property type="entry name" value="SKI"/>
    <property type="match status" value="1"/>
</dbReference>
<dbReference type="InterPro" id="IPR027417">
    <property type="entry name" value="P-loop_NTPase"/>
</dbReference>
<dbReference type="InterPro" id="IPR031322">
    <property type="entry name" value="Shikimate/glucono_kinase"/>
</dbReference>
<dbReference type="InterPro" id="IPR000623">
    <property type="entry name" value="Shikimate_kinase/TSH1"/>
</dbReference>
<dbReference type="HAMAP" id="MF_00109">
    <property type="entry name" value="Shikimate_kinase"/>
    <property type="match status" value="1"/>
</dbReference>
<organism evidence="2 3">
    <name type="scientific">Hevea brasiliensis</name>
    <name type="common">Para rubber tree</name>
    <name type="synonym">Siphonia brasiliensis</name>
    <dbReference type="NCBI Taxonomy" id="3981"/>
    <lineage>
        <taxon>Eukaryota</taxon>
        <taxon>Viridiplantae</taxon>
        <taxon>Streptophyta</taxon>
        <taxon>Embryophyta</taxon>
        <taxon>Tracheophyta</taxon>
        <taxon>Spermatophyta</taxon>
        <taxon>Magnoliopsida</taxon>
        <taxon>eudicotyledons</taxon>
        <taxon>Gunneridae</taxon>
        <taxon>Pentapetalae</taxon>
        <taxon>rosids</taxon>
        <taxon>fabids</taxon>
        <taxon>Malpighiales</taxon>
        <taxon>Euphorbiaceae</taxon>
        <taxon>Crotonoideae</taxon>
        <taxon>Micrandreae</taxon>
        <taxon>Hevea</taxon>
    </lineage>
</organism>
<dbReference type="Proteomes" id="UP001174677">
    <property type="component" value="Unassembled WGS sequence"/>
</dbReference>
<protein>
    <recommendedName>
        <fullName evidence="4">Inactive shikimate kinase like 1, chloroplastic</fullName>
    </recommendedName>
</protein>
<dbReference type="PANTHER" id="PTHR21087">
    <property type="entry name" value="SHIKIMATE KINASE"/>
    <property type="match status" value="1"/>
</dbReference>
<dbReference type="SUPFAM" id="SSF52540">
    <property type="entry name" value="P-loop containing nucleoside triphosphate hydrolases"/>
    <property type="match status" value="1"/>
</dbReference>
<dbReference type="PANTHER" id="PTHR21087:SF4">
    <property type="entry name" value="INACTIVE SHIKIMATE KINASE LIKE 1, CHLOROPLASTIC-RELATED"/>
    <property type="match status" value="1"/>
</dbReference>
<evidence type="ECO:0000256" key="1">
    <source>
        <dbReference type="ARBA" id="ARBA00006997"/>
    </source>
</evidence>
<dbReference type="Gene3D" id="3.40.50.300">
    <property type="entry name" value="P-loop containing nucleotide triphosphate hydrolases"/>
    <property type="match status" value="1"/>
</dbReference>
<dbReference type="EMBL" id="JARPOI010000368">
    <property type="protein sequence ID" value="KAJ9128844.1"/>
    <property type="molecule type" value="Genomic_DNA"/>
</dbReference>
<comment type="similarity">
    <text evidence="1">Belongs to the shikimate kinase family.</text>
</comment>
<evidence type="ECO:0008006" key="4">
    <source>
        <dbReference type="Google" id="ProtNLM"/>
    </source>
</evidence>
<evidence type="ECO:0000313" key="3">
    <source>
        <dbReference type="Proteomes" id="UP001174677"/>
    </source>
</evidence>